<dbReference type="SUPFAM" id="SSF161065">
    <property type="entry name" value="ATP synthase D chain-like"/>
    <property type="match status" value="1"/>
</dbReference>
<dbReference type="GO" id="GO:0005743">
    <property type="term" value="C:mitochondrial inner membrane"/>
    <property type="evidence" value="ECO:0007669"/>
    <property type="project" value="UniProtKB-SubCell"/>
</dbReference>
<evidence type="ECO:0000313" key="10">
    <source>
        <dbReference type="EMBL" id="KAG5177226.1"/>
    </source>
</evidence>
<proteinExistence type="inferred from homology"/>
<evidence type="ECO:0000256" key="3">
    <source>
        <dbReference type="ARBA" id="ARBA00022448"/>
    </source>
</evidence>
<comment type="similarity">
    <text evidence="2">Belongs to the ATPase d subunit family.</text>
</comment>
<dbReference type="Proteomes" id="UP000664859">
    <property type="component" value="Unassembled WGS sequence"/>
</dbReference>
<comment type="subcellular location">
    <subcellularLocation>
        <location evidence="1">Mitochondrion inner membrane</location>
    </subcellularLocation>
</comment>
<gene>
    <name evidence="10" type="ORF">JKP88DRAFT_87523</name>
</gene>
<keyword evidence="4" id="KW-0138">CF(0)</keyword>
<keyword evidence="8" id="KW-0496">Mitochondrion</keyword>
<keyword evidence="3" id="KW-0813">Transport</keyword>
<evidence type="ECO:0000256" key="7">
    <source>
        <dbReference type="ARBA" id="ARBA00023065"/>
    </source>
</evidence>
<evidence type="ECO:0000313" key="11">
    <source>
        <dbReference type="Proteomes" id="UP000664859"/>
    </source>
</evidence>
<dbReference type="InterPro" id="IPR036228">
    <property type="entry name" value="ATP_synth_F0_dsu_sf_mt"/>
</dbReference>
<dbReference type="PANTHER" id="PTHR12700">
    <property type="entry name" value="ATP SYNTHASE SUBUNIT D, MITOCHONDRIAL"/>
    <property type="match status" value="1"/>
</dbReference>
<evidence type="ECO:0000256" key="9">
    <source>
        <dbReference type="ARBA" id="ARBA00023136"/>
    </source>
</evidence>
<keyword evidence="6" id="KW-0999">Mitochondrion inner membrane</keyword>
<evidence type="ECO:0000256" key="1">
    <source>
        <dbReference type="ARBA" id="ARBA00004273"/>
    </source>
</evidence>
<dbReference type="Gene3D" id="6.10.280.70">
    <property type="match status" value="1"/>
</dbReference>
<evidence type="ECO:0008006" key="12">
    <source>
        <dbReference type="Google" id="ProtNLM"/>
    </source>
</evidence>
<comment type="caution">
    <text evidence="10">The sequence shown here is derived from an EMBL/GenBank/DDBJ whole genome shotgun (WGS) entry which is preliminary data.</text>
</comment>
<reference evidence="10" key="1">
    <citation type="submission" date="2021-02" db="EMBL/GenBank/DDBJ databases">
        <title>First Annotated Genome of the Yellow-green Alga Tribonema minus.</title>
        <authorList>
            <person name="Mahan K.M."/>
        </authorList>
    </citation>
    <scope>NUCLEOTIDE SEQUENCE</scope>
    <source>
        <strain evidence="10">UTEX B ZZ1240</strain>
    </source>
</reference>
<keyword evidence="11" id="KW-1185">Reference proteome</keyword>
<name>A0A835YKM0_9STRA</name>
<accession>A0A835YKM0</accession>
<protein>
    <recommendedName>
        <fullName evidence="12">ATP synthase subunit d, mitochondrial</fullName>
    </recommendedName>
</protein>
<dbReference type="GO" id="GO:0045259">
    <property type="term" value="C:proton-transporting ATP synthase complex"/>
    <property type="evidence" value="ECO:0007669"/>
    <property type="project" value="UniProtKB-KW"/>
</dbReference>
<evidence type="ECO:0000256" key="4">
    <source>
        <dbReference type="ARBA" id="ARBA00022547"/>
    </source>
</evidence>
<organism evidence="10 11">
    <name type="scientific">Tribonema minus</name>
    <dbReference type="NCBI Taxonomy" id="303371"/>
    <lineage>
        <taxon>Eukaryota</taxon>
        <taxon>Sar</taxon>
        <taxon>Stramenopiles</taxon>
        <taxon>Ochrophyta</taxon>
        <taxon>PX clade</taxon>
        <taxon>Xanthophyceae</taxon>
        <taxon>Tribonematales</taxon>
        <taxon>Tribonemataceae</taxon>
        <taxon>Tribonema</taxon>
    </lineage>
</organism>
<sequence length="170" mass="19622">MALRRSARRLKDMSATFDWDRILKGPVKPHPSVLELRTDAAKVTAELAKYSEPPAPIDWASYRKRMKDPYVVDLMEKDYAASQKSFRKFTVGELFDMDAAEVEFASRMERVNKQVEESKVELVKLEALLATMMKSRTTRETTVDDMIKAYPEMAKEIDEEIANHEWSKGI</sequence>
<dbReference type="GO" id="GO:0015986">
    <property type="term" value="P:proton motive force-driven ATP synthesis"/>
    <property type="evidence" value="ECO:0007669"/>
    <property type="project" value="InterPro"/>
</dbReference>
<dbReference type="AlphaFoldDB" id="A0A835YKM0"/>
<dbReference type="OrthoDB" id="35799at2759"/>
<evidence type="ECO:0000256" key="8">
    <source>
        <dbReference type="ARBA" id="ARBA00023128"/>
    </source>
</evidence>
<evidence type="ECO:0000256" key="5">
    <source>
        <dbReference type="ARBA" id="ARBA00022781"/>
    </source>
</evidence>
<evidence type="ECO:0000256" key="6">
    <source>
        <dbReference type="ARBA" id="ARBA00022792"/>
    </source>
</evidence>
<keyword evidence="9" id="KW-0472">Membrane</keyword>
<dbReference type="InterPro" id="IPR008689">
    <property type="entry name" value="ATP_synth_F0_dsu_mt"/>
</dbReference>
<dbReference type="EMBL" id="JAFCMP010000527">
    <property type="protein sequence ID" value="KAG5177226.1"/>
    <property type="molecule type" value="Genomic_DNA"/>
</dbReference>
<dbReference type="Pfam" id="PF05873">
    <property type="entry name" value="Mt_ATP-synt_D"/>
    <property type="match status" value="1"/>
</dbReference>
<dbReference type="GO" id="GO:0015078">
    <property type="term" value="F:proton transmembrane transporter activity"/>
    <property type="evidence" value="ECO:0007669"/>
    <property type="project" value="InterPro"/>
</dbReference>
<keyword evidence="5" id="KW-0375">Hydrogen ion transport</keyword>
<evidence type="ECO:0000256" key="2">
    <source>
        <dbReference type="ARBA" id="ARBA00006842"/>
    </source>
</evidence>
<keyword evidence="7" id="KW-0406">Ion transport</keyword>